<feature type="domain" description="MIP18 family-like" evidence="1">
    <location>
        <begin position="17"/>
        <end position="82"/>
    </location>
</feature>
<evidence type="ECO:0000313" key="2">
    <source>
        <dbReference type="EMBL" id="MEI5983387.1"/>
    </source>
</evidence>
<protein>
    <submittedName>
        <fullName evidence="2">Metal-sulfur cluster assembly factor</fullName>
    </submittedName>
</protein>
<reference evidence="2 3" key="1">
    <citation type="submission" date="2024-01" db="EMBL/GenBank/DDBJ databases">
        <title>Sphingobacterium tenebrionis sp. nov., a novel endophyte isolated from tenebrio molitor intestines.</title>
        <authorList>
            <person name="Zhang C."/>
        </authorList>
    </citation>
    <scope>NUCLEOTIDE SEQUENCE [LARGE SCALE GENOMIC DNA]</scope>
    <source>
        <strain evidence="2 3">PU5-4</strain>
    </source>
</reference>
<dbReference type="RefSeq" id="WP_336557020.1">
    <property type="nucleotide sequence ID" value="NZ_JAYLLN010000001.1"/>
</dbReference>
<evidence type="ECO:0000313" key="3">
    <source>
        <dbReference type="Proteomes" id="UP001363035"/>
    </source>
</evidence>
<keyword evidence="3" id="KW-1185">Reference proteome</keyword>
<dbReference type="InterPro" id="IPR052339">
    <property type="entry name" value="Fe-S_Maturation_MIP18"/>
</dbReference>
<dbReference type="Gene3D" id="3.30.300.130">
    <property type="entry name" value="Fe-S cluster assembly (FSCA)"/>
    <property type="match status" value="1"/>
</dbReference>
<accession>A0ABU8I0X6</accession>
<comment type="caution">
    <text evidence="2">The sequence shown here is derived from an EMBL/GenBank/DDBJ whole genome shotgun (WGS) entry which is preliminary data.</text>
</comment>
<organism evidence="2 3">
    <name type="scientific">Sphingobacterium tenebrionis</name>
    <dbReference type="NCBI Taxonomy" id="3111775"/>
    <lineage>
        <taxon>Bacteria</taxon>
        <taxon>Pseudomonadati</taxon>
        <taxon>Bacteroidota</taxon>
        <taxon>Sphingobacteriia</taxon>
        <taxon>Sphingobacteriales</taxon>
        <taxon>Sphingobacteriaceae</taxon>
        <taxon>Sphingobacterium</taxon>
    </lineage>
</organism>
<dbReference type="Pfam" id="PF01883">
    <property type="entry name" value="FeS_assembly_P"/>
    <property type="match status" value="1"/>
</dbReference>
<dbReference type="Proteomes" id="UP001363035">
    <property type="component" value="Unassembled WGS sequence"/>
</dbReference>
<dbReference type="InterPro" id="IPR034904">
    <property type="entry name" value="FSCA_dom_sf"/>
</dbReference>
<sequence>MQIKLSDPYAAEKIKALQALPQVIDPELGINIIDMGLVYDLDFSKPTKIKVEMTLSTPNCPMGDAIMQGVENRLLTAFPERGIEIELVWEPVWSIDMMSDEGRAQLNM</sequence>
<dbReference type="SUPFAM" id="SSF117916">
    <property type="entry name" value="Fe-S cluster assembly (FSCA) domain-like"/>
    <property type="match status" value="1"/>
</dbReference>
<dbReference type="InterPro" id="IPR002744">
    <property type="entry name" value="MIP18-like"/>
</dbReference>
<dbReference type="PANTHER" id="PTHR42831:SF1">
    <property type="entry name" value="FE-S PROTEIN MATURATION AUXILIARY FACTOR YITW"/>
    <property type="match status" value="1"/>
</dbReference>
<dbReference type="PANTHER" id="PTHR42831">
    <property type="entry name" value="FE-S PROTEIN MATURATION AUXILIARY FACTOR YITW"/>
    <property type="match status" value="1"/>
</dbReference>
<proteinExistence type="predicted"/>
<gene>
    <name evidence="2" type="ORF">VJ786_00595</name>
</gene>
<name>A0ABU8I0X6_9SPHI</name>
<evidence type="ECO:0000259" key="1">
    <source>
        <dbReference type="Pfam" id="PF01883"/>
    </source>
</evidence>
<dbReference type="EMBL" id="JAYLLN010000001">
    <property type="protein sequence ID" value="MEI5983387.1"/>
    <property type="molecule type" value="Genomic_DNA"/>
</dbReference>